<evidence type="ECO:0000256" key="4">
    <source>
        <dbReference type="ARBA" id="ARBA00023136"/>
    </source>
</evidence>
<sequence length="246" mass="27710">MADNNVLPLKKPPAYNTNPTPKPQPQTAGPLKPPVRRMVYRPKREKRSCCRVFCCCFCIFIILLILIIGIAIGIFFAWFQPKLPVFKFRPLELNRFNVTVKPDGTALLDSKAIVRVEAKNPNSKLKIYYGDTEFSLTFDEETQMGTGTLPRFMQPNKNVTILKVILDMDKQVIDSTTGSKLKTRVKSENVEVNVEVKTKVGIGIGKMKIGMLPVNINCGGIKLKQLDHGNSSPKCSYNTLRWITIH</sequence>
<evidence type="ECO:0000313" key="9">
    <source>
        <dbReference type="Proteomes" id="UP001443914"/>
    </source>
</evidence>
<keyword evidence="3 6" id="KW-1133">Transmembrane helix</keyword>
<dbReference type="PANTHER" id="PTHR31234:SF35">
    <property type="entry name" value="LATE EMBRYOGENESIS ABUNDANT (LEA) HYDROXYPROLINE-RICH GLYCOPROTEIN FAMILY"/>
    <property type="match status" value="1"/>
</dbReference>
<proteinExistence type="predicted"/>
<name>A0AAW1N8N0_SAPOF</name>
<dbReference type="GO" id="GO:0005886">
    <property type="term" value="C:plasma membrane"/>
    <property type="evidence" value="ECO:0007669"/>
    <property type="project" value="TreeGrafter"/>
</dbReference>
<dbReference type="InterPro" id="IPR044839">
    <property type="entry name" value="NDR1-like"/>
</dbReference>
<reference evidence="8" key="1">
    <citation type="submission" date="2024-03" db="EMBL/GenBank/DDBJ databases">
        <title>WGS assembly of Saponaria officinalis var. Norfolk2.</title>
        <authorList>
            <person name="Jenkins J."/>
            <person name="Shu S."/>
            <person name="Grimwood J."/>
            <person name="Barry K."/>
            <person name="Goodstein D."/>
            <person name="Schmutz J."/>
            <person name="Leebens-Mack J."/>
            <person name="Osbourn A."/>
        </authorList>
    </citation>
    <scope>NUCLEOTIDE SEQUENCE [LARGE SCALE GENOMIC DNA]</scope>
    <source>
        <strain evidence="8">JIC</strain>
    </source>
</reference>
<evidence type="ECO:0000313" key="8">
    <source>
        <dbReference type="EMBL" id="KAK9757861.1"/>
    </source>
</evidence>
<dbReference type="InterPro" id="IPR004864">
    <property type="entry name" value="LEA_2"/>
</dbReference>
<evidence type="ECO:0000259" key="7">
    <source>
        <dbReference type="Pfam" id="PF03168"/>
    </source>
</evidence>
<protein>
    <recommendedName>
        <fullName evidence="7">Late embryogenesis abundant protein LEA-2 subgroup domain-containing protein</fullName>
    </recommendedName>
</protein>
<comment type="caution">
    <text evidence="8">The sequence shown here is derived from an EMBL/GenBank/DDBJ whole genome shotgun (WGS) entry which is preliminary data.</text>
</comment>
<gene>
    <name evidence="8" type="ORF">RND81_01G191100</name>
</gene>
<keyword evidence="2 6" id="KW-0812">Transmembrane</keyword>
<evidence type="ECO:0000256" key="3">
    <source>
        <dbReference type="ARBA" id="ARBA00022989"/>
    </source>
</evidence>
<feature type="transmembrane region" description="Helical" evidence="6">
    <location>
        <begin position="52"/>
        <end position="79"/>
    </location>
</feature>
<evidence type="ECO:0000256" key="2">
    <source>
        <dbReference type="ARBA" id="ARBA00022692"/>
    </source>
</evidence>
<dbReference type="AlphaFoldDB" id="A0AAW1N8N0"/>
<comment type="subcellular location">
    <subcellularLocation>
        <location evidence="1">Membrane</location>
        <topology evidence="1">Single-pass membrane protein</topology>
    </subcellularLocation>
</comment>
<dbReference type="Pfam" id="PF03168">
    <property type="entry name" value="LEA_2"/>
    <property type="match status" value="1"/>
</dbReference>
<dbReference type="GO" id="GO:0098542">
    <property type="term" value="P:defense response to other organism"/>
    <property type="evidence" value="ECO:0007669"/>
    <property type="project" value="InterPro"/>
</dbReference>
<feature type="region of interest" description="Disordered" evidence="5">
    <location>
        <begin position="1"/>
        <end position="33"/>
    </location>
</feature>
<evidence type="ECO:0000256" key="5">
    <source>
        <dbReference type="SAM" id="MobiDB-lite"/>
    </source>
</evidence>
<evidence type="ECO:0000256" key="6">
    <source>
        <dbReference type="SAM" id="Phobius"/>
    </source>
</evidence>
<evidence type="ECO:0000256" key="1">
    <source>
        <dbReference type="ARBA" id="ARBA00004167"/>
    </source>
</evidence>
<feature type="domain" description="Late embryogenesis abundant protein LEA-2 subgroup" evidence="7">
    <location>
        <begin position="116"/>
        <end position="210"/>
    </location>
</feature>
<dbReference type="PANTHER" id="PTHR31234">
    <property type="entry name" value="LATE EMBRYOGENESIS ABUNDANT (LEA) HYDROXYPROLINE-RICH GLYCOPROTEIN FAMILY"/>
    <property type="match status" value="1"/>
</dbReference>
<keyword evidence="4 6" id="KW-0472">Membrane</keyword>
<keyword evidence="9" id="KW-1185">Reference proteome</keyword>
<organism evidence="8 9">
    <name type="scientific">Saponaria officinalis</name>
    <name type="common">Common soapwort</name>
    <name type="synonym">Lychnis saponaria</name>
    <dbReference type="NCBI Taxonomy" id="3572"/>
    <lineage>
        <taxon>Eukaryota</taxon>
        <taxon>Viridiplantae</taxon>
        <taxon>Streptophyta</taxon>
        <taxon>Embryophyta</taxon>
        <taxon>Tracheophyta</taxon>
        <taxon>Spermatophyta</taxon>
        <taxon>Magnoliopsida</taxon>
        <taxon>eudicotyledons</taxon>
        <taxon>Gunneridae</taxon>
        <taxon>Pentapetalae</taxon>
        <taxon>Caryophyllales</taxon>
        <taxon>Caryophyllaceae</taxon>
        <taxon>Caryophylleae</taxon>
        <taxon>Saponaria</taxon>
    </lineage>
</organism>
<accession>A0AAW1N8N0</accession>
<dbReference type="Proteomes" id="UP001443914">
    <property type="component" value="Unassembled WGS sequence"/>
</dbReference>
<dbReference type="EMBL" id="JBDFQZ010000001">
    <property type="protein sequence ID" value="KAK9757861.1"/>
    <property type="molecule type" value="Genomic_DNA"/>
</dbReference>